<keyword evidence="9" id="KW-0137">Centromere</keyword>
<dbReference type="InterPro" id="IPR008685">
    <property type="entry name" value="Centromere_Mis12"/>
</dbReference>
<evidence type="ECO:0000256" key="10">
    <source>
        <dbReference type="SAM" id="Coils"/>
    </source>
</evidence>
<feature type="coiled-coil region" evidence="10">
    <location>
        <begin position="393"/>
        <end position="427"/>
    </location>
</feature>
<evidence type="ECO:0000256" key="1">
    <source>
        <dbReference type="ARBA" id="ARBA00004629"/>
    </source>
</evidence>
<evidence type="ECO:0000313" key="11">
    <source>
        <dbReference type="EMBL" id="KAJ3427076.1"/>
    </source>
</evidence>
<dbReference type="PANTHER" id="PTHR14527">
    <property type="entry name" value="PROTEIN MIS12 HOMOLOG"/>
    <property type="match status" value="1"/>
</dbReference>
<keyword evidence="5" id="KW-0498">Mitosis</keyword>
<gene>
    <name evidence="11" type="ORF">M0812_26655</name>
</gene>
<dbReference type="Pfam" id="PF05859">
    <property type="entry name" value="Mis12"/>
    <property type="match status" value="1"/>
</dbReference>
<proteinExistence type="inferred from homology"/>
<protein>
    <submittedName>
        <fullName evidence="11">Protein mis12</fullName>
    </submittedName>
</protein>
<dbReference type="AlphaFoldDB" id="A0AAV7YER8"/>
<dbReference type="GO" id="GO:0000070">
    <property type="term" value="P:mitotic sister chromatid segregation"/>
    <property type="evidence" value="ECO:0007669"/>
    <property type="project" value="TreeGrafter"/>
</dbReference>
<dbReference type="GO" id="GO:0005634">
    <property type="term" value="C:nucleus"/>
    <property type="evidence" value="ECO:0007669"/>
    <property type="project" value="InterPro"/>
</dbReference>
<name>A0AAV7YER8_9EUKA</name>
<evidence type="ECO:0000256" key="8">
    <source>
        <dbReference type="ARBA" id="ARBA00023306"/>
    </source>
</evidence>
<evidence type="ECO:0000256" key="9">
    <source>
        <dbReference type="ARBA" id="ARBA00023328"/>
    </source>
</evidence>
<dbReference type="GO" id="GO:0000444">
    <property type="term" value="C:MIS12/MIND type complex"/>
    <property type="evidence" value="ECO:0007669"/>
    <property type="project" value="TreeGrafter"/>
</dbReference>
<sequence>MLQPGALHSCSFCKSELGDQNFSNEHFNYEKRKRQEIREIQKEMKECYFNNLNIYTLRKIKRKEKETGIKFQLGNIWINELELDPTSTCNFPICWFHLLLEGLIKNIFKMMCHIMSRNHTILANKRYQKIKLPKGLKRINKPFGTNHLTSIDIQLLIQFSFICVVDLVEKKYLDFIYISSYLIKNLYQPTRNKKIDENLHKYIVNFIKCYKNCSDQNCDRISNLHIFAQHLEHSIKNNGGMNTLFFALEKYHQCINKNIKMSVMSNVESFFGWKPEEFVDNIANATSDFLCDGVDAIESCLISDVGLSEKKEIKKGCDSFLTHMQKTIDKNFDRFELYILRNIFTVPTNYEDLVKFDPKSNQLNKKKKKKKLNSFNYKNIESSSDEFDPTPNSKEMNSKISKLDQEIQELQEEIQIQTKKNRGLLRKKNQLITGIENFNQGYRQSISKLQNVQSSFNLNSVTQLTNQISTNYKQLQEIDQTINKMKKNETNEKKNNTKNYHTKFLENRSTTNDISINQLSHFNKKISKK</sequence>
<organism evidence="11 12">
    <name type="scientific">Anaeramoeba flamelloides</name>
    <dbReference type="NCBI Taxonomy" id="1746091"/>
    <lineage>
        <taxon>Eukaryota</taxon>
        <taxon>Metamonada</taxon>
        <taxon>Anaeramoebidae</taxon>
        <taxon>Anaeramoeba</taxon>
    </lineage>
</organism>
<evidence type="ECO:0000313" key="12">
    <source>
        <dbReference type="Proteomes" id="UP001146793"/>
    </source>
</evidence>
<keyword evidence="7 10" id="KW-0175">Coiled coil</keyword>
<comment type="similarity">
    <text evidence="2">Belongs to the mis12 family.</text>
</comment>
<keyword evidence="3" id="KW-0158">Chromosome</keyword>
<comment type="caution">
    <text evidence="11">The sequence shown here is derived from an EMBL/GenBank/DDBJ whole genome shotgun (WGS) entry which is preliminary data.</text>
</comment>
<dbReference type="Proteomes" id="UP001146793">
    <property type="component" value="Unassembled WGS sequence"/>
</dbReference>
<evidence type="ECO:0000256" key="7">
    <source>
        <dbReference type="ARBA" id="ARBA00023054"/>
    </source>
</evidence>
<evidence type="ECO:0000256" key="2">
    <source>
        <dbReference type="ARBA" id="ARBA00008643"/>
    </source>
</evidence>
<accession>A0AAV7YER8</accession>
<evidence type="ECO:0000256" key="6">
    <source>
        <dbReference type="ARBA" id="ARBA00022838"/>
    </source>
</evidence>
<dbReference type="EMBL" id="JANTQA010000063">
    <property type="protein sequence ID" value="KAJ3427076.1"/>
    <property type="molecule type" value="Genomic_DNA"/>
</dbReference>
<keyword evidence="8" id="KW-0131">Cell cycle</keyword>
<dbReference type="GO" id="GO:0051382">
    <property type="term" value="P:kinetochore assembly"/>
    <property type="evidence" value="ECO:0007669"/>
    <property type="project" value="TreeGrafter"/>
</dbReference>
<dbReference type="GO" id="GO:0051301">
    <property type="term" value="P:cell division"/>
    <property type="evidence" value="ECO:0007669"/>
    <property type="project" value="UniProtKB-KW"/>
</dbReference>
<dbReference type="PANTHER" id="PTHR14527:SF2">
    <property type="entry name" value="PROTEIN MIS12 HOMOLOG"/>
    <property type="match status" value="1"/>
</dbReference>
<reference evidence="11" key="1">
    <citation type="submission" date="2022-08" db="EMBL/GenBank/DDBJ databases">
        <title>Novel sulphate-reducing endosymbionts in the free-living metamonad Anaeramoeba.</title>
        <authorList>
            <person name="Jerlstrom-Hultqvist J."/>
            <person name="Cepicka I."/>
            <person name="Gallot-Lavallee L."/>
            <person name="Salas-Leiva D."/>
            <person name="Curtis B.A."/>
            <person name="Zahonova K."/>
            <person name="Pipaliya S."/>
            <person name="Dacks J."/>
            <person name="Roger A.J."/>
        </authorList>
    </citation>
    <scope>NUCLEOTIDE SEQUENCE</scope>
    <source>
        <strain evidence="11">Busselton2</strain>
    </source>
</reference>
<evidence type="ECO:0000256" key="5">
    <source>
        <dbReference type="ARBA" id="ARBA00022776"/>
    </source>
</evidence>
<keyword evidence="4" id="KW-0132">Cell division</keyword>
<keyword evidence="6" id="KW-0995">Kinetochore</keyword>
<evidence type="ECO:0000256" key="4">
    <source>
        <dbReference type="ARBA" id="ARBA00022618"/>
    </source>
</evidence>
<comment type="subcellular location">
    <subcellularLocation>
        <location evidence="1">Chromosome</location>
        <location evidence="1">Centromere</location>
        <location evidence="1">Kinetochore</location>
    </subcellularLocation>
</comment>
<evidence type="ECO:0000256" key="3">
    <source>
        <dbReference type="ARBA" id="ARBA00022454"/>
    </source>
</evidence>